<reference evidence="1 2" key="1">
    <citation type="submission" date="2019-07" db="EMBL/GenBank/DDBJ databases">
        <authorList>
            <person name="Zhu P."/>
        </authorList>
    </citation>
    <scope>NUCLEOTIDE SEQUENCE [LARGE SCALE GENOMIC DNA]</scope>
    <source>
        <strain evidence="1 2">SSL-25</strain>
    </source>
</reference>
<name>A0A5B8IQQ8_9ACTN</name>
<evidence type="ECO:0000313" key="2">
    <source>
        <dbReference type="Proteomes" id="UP000320580"/>
    </source>
</evidence>
<dbReference type="Proteomes" id="UP000320580">
    <property type="component" value="Chromosome"/>
</dbReference>
<evidence type="ECO:0000313" key="1">
    <source>
        <dbReference type="EMBL" id="QDY81018.1"/>
    </source>
</evidence>
<accession>A0A5B8IQQ8</accession>
<dbReference type="KEGG" id="sqz:FQU76_14080"/>
<sequence length="102" mass="11519">MDQAMAFVYVIGSQRSYDLAPSRLVDPGWHAFMLHTQEYADWCQERFGFFVHHAPNSKTRTRDLMSSVTERIRAAGFELDERLWGTAADCNPPACCGDGPCC</sequence>
<dbReference type="EMBL" id="CP042266">
    <property type="protein sequence ID" value="QDY81018.1"/>
    <property type="molecule type" value="Genomic_DNA"/>
</dbReference>
<gene>
    <name evidence="1" type="ORF">FQU76_14080</name>
</gene>
<dbReference type="AlphaFoldDB" id="A0A5B8IQQ8"/>
<organism evidence="1 2">
    <name type="scientific">Streptomyces qinzhouensis</name>
    <dbReference type="NCBI Taxonomy" id="2599401"/>
    <lineage>
        <taxon>Bacteria</taxon>
        <taxon>Bacillati</taxon>
        <taxon>Actinomycetota</taxon>
        <taxon>Actinomycetes</taxon>
        <taxon>Kitasatosporales</taxon>
        <taxon>Streptomycetaceae</taxon>
        <taxon>Streptomyces</taxon>
    </lineage>
</organism>
<proteinExistence type="predicted"/>
<dbReference type="OrthoDB" id="5328543at2"/>
<keyword evidence="2" id="KW-1185">Reference proteome</keyword>
<protein>
    <submittedName>
        <fullName evidence="1">Uncharacterized protein</fullName>
    </submittedName>
</protein>